<dbReference type="Gene3D" id="1.10.3720.10">
    <property type="entry name" value="MetI-like"/>
    <property type="match status" value="1"/>
</dbReference>
<feature type="transmembrane region" description="Helical" evidence="7">
    <location>
        <begin position="25"/>
        <end position="48"/>
    </location>
</feature>
<dbReference type="AlphaFoldDB" id="K2M8V9"/>
<keyword evidence="5 7" id="KW-1133">Transmembrane helix</keyword>
<dbReference type="PATRIC" id="fig|391937.3.peg.2411"/>
<comment type="subcellular location">
    <subcellularLocation>
        <location evidence="1 7">Cell membrane</location>
        <topology evidence="1 7">Multi-pass membrane protein</topology>
    </subcellularLocation>
</comment>
<feature type="domain" description="ABC transmembrane type-1" evidence="8">
    <location>
        <begin position="92"/>
        <end position="282"/>
    </location>
</feature>
<feature type="transmembrane region" description="Helical" evidence="7">
    <location>
        <begin position="132"/>
        <end position="151"/>
    </location>
</feature>
<keyword evidence="10" id="KW-1185">Reference proteome</keyword>
<evidence type="ECO:0000313" key="10">
    <source>
        <dbReference type="Proteomes" id="UP000006786"/>
    </source>
</evidence>
<comment type="similarity">
    <text evidence="7">Belongs to the binding-protein-dependent transport system permease family.</text>
</comment>
<dbReference type="OrthoDB" id="9766870at2"/>
<dbReference type="STRING" id="391937.NA2_11729"/>
<dbReference type="SUPFAM" id="SSF161098">
    <property type="entry name" value="MetI-like"/>
    <property type="match status" value="1"/>
</dbReference>
<dbReference type="InterPro" id="IPR050366">
    <property type="entry name" value="BP-dependent_transpt_permease"/>
</dbReference>
<keyword evidence="2 7" id="KW-0813">Transport</keyword>
<evidence type="ECO:0000256" key="4">
    <source>
        <dbReference type="ARBA" id="ARBA00022692"/>
    </source>
</evidence>
<dbReference type="PANTHER" id="PTHR43386:SF26">
    <property type="entry name" value="ABC TRANSPORTER PERMEASE PROTEIN"/>
    <property type="match status" value="1"/>
</dbReference>
<evidence type="ECO:0000259" key="8">
    <source>
        <dbReference type="PROSITE" id="PS50928"/>
    </source>
</evidence>
<keyword evidence="3" id="KW-1003">Cell membrane</keyword>
<dbReference type="Pfam" id="PF00528">
    <property type="entry name" value="BPD_transp_1"/>
    <property type="match status" value="1"/>
</dbReference>
<reference evidence="9 10" key="1">
    <citation type="journal article" date="2012" name="J. Bacteriol.">
        <title>Genome Sequence of Nitratireductor pacificus Type Strain pht-3B.</title>
        <authorList>
            <person name="Lai Q."/>
            <person name="Li G."/>
            <person name="Shao Z."/>
        </authorList>
    </citation>
    <scope>NUCLEOTIDE SEQUENCE [LARGE SCALE GENOMIC DNA]</scope>
    <source>
        <strain evidence="10">pht-3B</strain>
    </source>
</reference>
<dbReference type="PANTHER" id="PTHR43386">
    <property type="entry name" value="OLIGOPEPTIDE TRANSPORT SYSTEM PERMEASE PROTEIN APPC"/>
    <property type="match status" value="1"/>
</dbReference>
<dbReference type="eggNOG" id="COG1173">
    <property type="taxonomic scope" value="Bacteria"/>
</dbReference>
<dbReference type="GO" id="GO:0055085">
    <property type="term" value="P:transmembrane transport"/>
    <property type="evidence" value="ECO:0007669"/>
    <property type="project" value="InterPro"/>
</dbReference>
<gene>
    <name evidence="9" type="ORF">NA2_11729</name>
</gene>
<dbReference type="Proteomes" id="UP000006786">
    <property type="component" value="Unassembled WGS sequence"/>
</dbReference>
<dbReference type="InterPro" id="IPR035906">
    <property type="entry name" value="MetI-like_sf"/>
</dbReference>
<sequence length="293" mass="31342">MVSSAATATQTETGSTRPARPRRKVGVWVALFIILLLFALALSAPLWADDPARQSLMDAELPPYPLENSTVEHLLGTDELGRDQLSRILFGLRTSMSISILSMLLAAAIGTSVGVIAGFFRGIVDEVLMRIVDIQMSFPAILLVVTFVTAIGPSFQSIVIVLALSIWVVFARVARAQVLALRDSDLVLAMRAIGASTPRVLLLHIVPNIAGPLIVIATLEFATLIVAESALGYLGLGVPPPTPSLGAMIATGQFGLITGVWWLVLGPGIAMTAFIMSINILGDWLRDRLDPRR</sequence>
<proteinExistence type="inferred from homology"/>
<comment type="caution">
    <text evidence="9">The sequence shown here is derived from an EMBL/GenBank/DDBJ whole genome shotgun (WGS) entry which is preliminary data.</text>
</comment>
<evidence type="ECO:0000256" key="2">
    <source>
        <dbReference type="ARBA" id="ARBA00022448"/>
    </source>
</evidence>
<dbReference type="CDD" id="cd06261">
    <property type="entry name" value="TM_PBP2"/>
    <property type="match status" value="1"/>
</dbReference>
<evidence type="ECO:0000313" key="9">
    <source>
        <dbReference type="EMBL" id="EKF18566.1"/>
    </source>
</evidence>
<protein>
    <submittedName>
        <fullName evidence="9">Binding-protein-dependent transport systems inner membrane component</fullName>
    </submittedName>
</protein>
<feature type="transmembrane region" description="Helical" evidence="7">
    <location>
        <begin position="269"/>
        <end position="285"/>
    </location>
</feature>
<accession>K2M8V9</accession>
<feature type="transmembrane region" description="Helical" evidence="7">
    <location>
        <begin position="98"/>
        <end position="120"/>
    </location>
</feature>
<feature type="transmembrane region" description="Helical" evidence="7">
    <location>
        <begin position="157"/>
        <end position="174"/>
    </location>
</feature>
<keyword evidence="4 7" id="KW-0812">Transmembrane</keyword>
<evidence type="ECO:0000256" key="5">
    <source>
        <dbReference type="ARBA" id="ARBA00022989"/>
    </source>
</evidence>
<keyword evidence="6 7" id="KW-0472">Membrane</keyword>
<evidence type="ECO:0000256" key="1">
    <source>
        <dbReference type="ARBA" id="ARBA00004651"/>
    </source>
</evidence>
<dbReference type="InterPro" id="IPR000515">
    <property type="entry name" value="MetI-like"/>
</dbReference>
<dbReference type="EMBL" id="AMRM01000012">
    <property type="protein sequence ID" value="EKF18566.1"/>
    <property type="molecule type" value="Genomic_DNA"/>
</dbReference>
<dbReference type="RefSeq" id="WP_008597109.1">
    <property type="nucleotide sequence ID" value="NZ_AMRM01000012.1"/>
</dbReference>
<dbReference type="GO" id="GO:0005886">
    <property type="term" value="C:plasma membrane"/>
    <property type="evidence" value="ECO:0007669"/>
    <property type="project" value="UniProtKB-SubCell"/>
</dbReference>
<evidence type="ECO:0000256" key="3">
    <source>
        <dbReference type="ARBA" id="ARBA00022475"/>
    </source>
</evidence>
<dbReference type="PROSITE" id="PS50928">
    <property type="entry name" value="ABC_TM1"/>
    <property type="match status" value="1"/>
</dbReference>
<evidence type="ECO:0000256" key="7">
    <source>
        <dbReference type="RuleBase" id="RU363032"/>
    </source>
</evidence>
<evidence type="ECO:0000256" key="6">
    <source>
        <dbReference type="ARBA" id="ARBA00023136"/>
    </source>
</evidence>
<name>K2M8V9_9HYPH</name>
<organism evidence="9 10">
    <name type="scientific">Nitratireductor pacificus pht-3B</name>
    <dbReference type="NCBI Taxonomy" id="391937"/>
    <lineage>
        <taxon>Bacteria</taxon>
        <taxon>Pseudomonadati</taxon>
        <taxon>Pseudomonadota</taxon>
        <taxon>Alphaproteobacteria</taxon>
        <taxon>Hyphomicrobiales</taxon>
        <taxon>Phyllobacteriaceae</taxon>
        <taxon>Nitratireductor</taxon>
    </lineage>
</organism>